<name>A0A3L6ZSF9_9MICO</name>
<dbReference type="AlphaFoldDB" id="A0A3L6ZSF9"/>
<proteinExistence type="predicted"/>
<sequence length="239" mass="26071">MRGCTIPGEHTAQCLRDRVLSGAAECAGCLPVMARPGVLVCQQDWDRFIGGLEIVADLVAHLRTVIDPMKAAQYGERVSTSRVHAPAPLDLNAVDAADQITQLVIGQAEFHGDQTDYRGWRDHVPAGASAELAYMYVGSAAEYLIEHAQTILNGRFAADTINTILYGRGWTIHRATERWPRTQKPYIADAPCPNCGMKTVIATPPPIPGDPTQYQCRSCPWAHNTQDDAMTAYLEGEPA</sequence>
<accession>A0A3L6ZSF9</accession>
<organism evidence="1 2">
    <name type="scientific">Mycetocola reblochoni</name>
    <dbReference type="NCBI Taxonomy" id="331618"/>
    <lineage>
        <taxon>Bacteria</taxon>
        <taxon>Bacillati</taxon>
        <taxon>Actinomycetota</taxon>
        <taxon>Actinomycetes</taxon>
        <taxon>Micrococcales</taxon>
        <taxon>Microbacteriaceae</taxon>
        <taxon>Mycetocola</taxon>
    </lineage>
</organism>
<dbReference type="Proteomes" id="UP000275395">
    <property type="component" value="Unassembled WGS sequence"/>
</dbReference>
<evidence type="ECO:0000313" key="2">
    <source>
        <dbReference type="Proteomes" id="UP000275395"/>
    </source>
</evidence>
<reference evidence="1 2" key="1">
    <citation type="submission" date="2018-10" db="EMBL/GenBank/DDBJ databases">
        <authorList>
            <person name="Li J."/>
        </authorList>
    </citation>
    <scope>NUCLEOTIDE SEQUENCE [LARGE SCALE GENOMIC DNA]</scope>
    <source>
        <strain evidence="1 2">JCM 30549</strain>
    </source>
</reference>
<protein>
    <submittedName>
        <fullName evidence="1">Uncharacterized protein</fullName>
    </submittedName>
</protein>
<dbReference type="EMBL" id="RCUW01000001">
    <property type="protein sequence ID" value="RLP70886.1"/>
    <property type="molecule type" value="Genomic_DNA"/>
</dbReference>
<gene>
    <name evidence="1" type="ORF">D9V30_00165</name>
</gene>
<comment type="caution">
    <text evidence="1">The sequence shown here is derived from an EMBL/GenBank/DDBJ whole genome shotgun (WGS) entry which is preliminary data.</text>
</comment>
<evidence type="ECO:0000313" key="1">
    <source>
        <dbReference type="EMBL" id="RLP70886.1"/>
    </source>
</evidence>